<dbReference type="EMBL" id="MN740010">
    <property type="protein sequence ID" value="QHT83658.1"/>
    <property type="molecule type" value="Genomic_DNA"/>
</dbReference>
<organism evidence="1">
    <name type="scientific">viral metagenome</name>
    <dbReference type="NCBI Taxonomy" id="1070528"/>
    <lineage>
        <taxon>unclassified sequences</taxon>
        <taxon>metagenomes</taxon>
        <taxon>organismal metagenomes</taxon>
    </lineage>
</organism>
<proteinExistence type="predicted"/>
<accession>A0A6C0HSE9</accession>
<reference evidence="1" key="1">
    <citation type="journal article" date="2020" name="Nature">
        <title>Giant virus diversity and host interactions through global metagenomics.</title>
        <authorList>
            <person name="Schulz F."/>
            <person name="Roux S."/>
            <person name="Paez-Espino D."/>
            <person name="Jungbluth S."/>
            <person name="Walsh D.A."/>
            <person name="Denef V.J."/>
            <person name="McMahon K.D."/>
            <person name="Konstantinidis K.T."/>
            <person name="Eloe-Fadrosh E.A."/>
            <person name="Kyrpides N.C."/>
            <person name="Woyke T."/>
        </authorList>
    </citation>
    <scope>NUCLEOTIDE SEQUENCE</scope>
    <source>
        <strain evidence="1">GVMAG-M-3300023184-168</strain>
    </source>
</reference>
<sequence length="175" mass="20673">MYEEEQPIPELYDDQDYEMQMYNEQFVVDESDDETVTLDSIKRKNRKLWEESKQEIKGFHKITRFFNGKKYEIDVYSTSTTPGFLICDAITGSKCKDYRVGTSKEHLFFKVRLSTGELGKKCVDSLYFDSPEQYERHMKTTLSQSTKEKWLKKSMEVREELYVSTNTGNGFIVIK</sequence>
<dbReference type="AlphaFoldDB" id="A0A6C0HSE9"/>
<evidence type="ECO:0000313" key="1">
    <source>
        <dbReference type="EMBL" id="QHT83658.1"/>
    </source>
</evidence>
<name>A0A6C0HSE9_9ZZZZ</name>
<protein>
    <submittedName>
        <fullName evidence="1">Uncharacterized protein</fullName>
    </submittedName>
</protein>